<evidence type="ECO:0000256" key="1">
    <source>
        <dbReference type="ARBA" id="ARBA00022801"/>
    </source>
</evidence>
<accession>A0A1X9NCF0</accession>
<dbReference type="OrthoDB" id="9805123at2"/>
<dbReference type="KEGG" id="osg:BST96_14775"/>
<feature type="domain" description="Dienelactone hydrolase" evidence="2">
    <location>
        <begin position="61"/>
        <end position="200"/>
    </location>
</feature>
<dbReference type="PANTHER" id="PTHR22946:SF9">
    <property type="entry name" value="POLYKETIDE TRANSFERASE AF380"/>
    <property type="match status" value="1"/>
</dbReference>
<dbReference type="AlphaFoldDB" id="A0A1X9NCF0"/>
<evidence type="ECO:0000313" key="4">
    <source>
        <dbReference type="Proteomes" id="UP000193450"/>
    </source>
</evidence>
<sequence length="243" mass="26652">MLVSALLKPLVKLTARLVLLMVFFTVPALSQTGAQIESRLDKVDHKEITLWSEGVRLQGDIYKPKNLQPGDKLPGILLVHGWGGVKQHLQRAYGPQFAELGFIVLAFDYKGWGESDGPLLVPEALQPIEVSADIDLKAKHIRKIVNPLSMVADARAALHYLAGEPQVMSNNIGVWGTSLGGGVALVTSANDNRVKAYVDQIGAVNFKANLDMITDGMVRRWETQRARGKSPNTLALKRRLFPV</sequence>
<dbReference type="Proteomes" id="UP000193450">
    <property type="component" value="Chromosome"/>
</dbReference>
<gene>
    <name evidence="3" type="ORF">BST96_14775</name>
</gene>
<keyword evidence="1" id="KW-0378">Hydrolase</keyword>
<protein>
    <recommendedName>
        <fullName evidence="2">Dienelactone hydrolase domain-containing protein</fullName>
    </recommendedName>
</protein>
<dbReference type="InterPro" id="IPR002925">
    <property type="entry name" value="Dienelactn_hydro"/>
</dbReference>
<keyword evidence="4" id="KW-1185">Reference proteome</keyword>
<dbReference type="InterPro" id="IPR029058">
    <property type="entry name" value="AB_hydrolase_fold"/>
</dbReference>
<dbReference type="Pfam" id="PF01738">
    <property type="entry name" value="DLH"/>
    <property type="match status" value="1"/>
</dbReference>
<dbReference type="EMBL" id="CP019343">
    <property type="protein sequence ID" value="ARN75266.1"/>
    <property type="molecule type" value="Genomic_DNA"/>
</dbReference>
<proteinExistence type="predicted"/>
<dbReference type="PANTHER" id="PTHR22946">
    <property type="entry name" value="DIENELACTONE HYDROLASE DOMAIN-CONTAINING PROTEIN-RELATED"/>
    <property type="match status" value="1"/>
</dbReference>
<evidence type="ECO:0000259" key="2">
    <source>
        <dbReference type="Pfam" id="PF01738"/>
    </source>
</evidence>
<dbReference type="SUPFAM" id="SSF53474">
    <property type="entry name" value="alpha/beta-Hydrolases"/>
    <property type="match status" value="1"/>
</dbReference>
<evidence type="ECO:0000313" key="3">
    <source>
        <dbReference type="EMBL" id="ARN75266.1"/>
    </source>
</evidence>
<dbReference type="GO" id="GO:0052689">
    <property type="term" value="F:carboxylic ester hydrolase activity"/>
    <property type="evidence" value="ECO:0007669"/>
    <property type="project" value="UniProtKB-ARBA"/>
</dbReference>
<name>A0A1X9NCF0_9GAMM</name>
<dbReference type="RefSeq" id="WP_157117970.1">
    <property type="nucleotide sequence ID" value="NZ_CP019343.1"/>
</dbReference>
<organism evidence="3 4">
    <name type="scientific">Oceanicoccus sagamiensis</name>
    <dbReference type="NCBI Taxonomy" id="716816"/>
    <lineage>
        <taxon>Bacteria</taxon>
        <taxon>Pseudomonadati</taxon>
        <taxon>Pseudomonadota</taxon>
        <taxon>Gammaproteobacteria</taxon>
        <taxon>Cellvibrionales</taxon>
        <taxon>Spongiibacteraceae</taxon>
        <taxon>Oceanicoccus</taxon>
    </lineage>
</organism>
<dbReference type="Gene3D" id="3.40.50.1820">
    <property type="entry name" value="alpha/beta hydrolase"/>
    <property type="match status" value="1"/>
</dbReference>
<reference evidence="3 4" key="1">
    <citation type="submission" date="2016-11" db="EMBL/GenBank/DDBJ databases">
        <title>Trade-off between light-utilization and light-protection in marine flavobacteria.</title>
        <authorList>
            <person name="Kumagai Y."/>
        </authorList>
    </citation>
    <scope>NUCLEOTIDE SEQUENCE [LARGE SCALE GENOMIC DNA]</scope>
    <source>
        <strain evidence="3 4">NBRC 107125</strain>
    </source>
</reference>
<dbReference type="STRING" id="716816.BST96_14775"/>
<dbReference type="InterPro" id="IPR050261">
    <property type="entry name" value="FrsA_esterase"/>
</dbReference>